<name>A0A0N5AT19_9BILA</name>
<dbReference type="WBParaSite" id="SMUV_0000795701-mRNA-1">
    <property type="protein sequence ID" value="SMUV_0000795701-mRNA-1"/>
    <property type="gene ID" value="SMUV_0000795701"/>
</dbReference>
<evidence type="ECO:0000313" key="2">
    <source>
        <dbReference type="WBParaSite" id="SMUV_0000795701-mRNA-1"/>
    </source>
</evidence>
<sequence>MIKVYRQELHGDSESSKAYFEGENLHRRASRVVMLKDLERLKRQATDSFADLEGRMSENALNIIKLLHKNGHYDDSALKFEAVPKQNDASSGISMNVEQKSLPEYVQVSGKLEIL</sequence>
<dbReference type="Proteomes" id="UP000046393">
    <property type="component" value="Unplaced"/>
</dbReference>
<protein>
    <submittedName>
        <fullName evidence="2">SPX domain-containing protein</fullName>
    </submittedName>
</protein>
<proteinExistence type="predicted"/>
<organism evidence="1 2">
    <name type="scientific">Syphacia muris</name>
    <dbReference type="NCBI Taxonomy" id="451379"/>
    <lineage>
        <taxon>Eukaryota</taxon>
        <taxon>Metazoa</taxon>
        <taxon>Ecdysozoa</taxon>
        <taxon>Nematoda</taxon>
        <taxon>Chromadorea</taxon>
        <taxon>Rhabditida</taxon>
        <taxon>Spirurina</taxon>
        <taxon>Oxyuridomorpha</taxon>
        <taxon>Oxyuroidea</taxon>
        <taxon>Oxyuridae</taxon>
        <taxon>Syphacia</taxon>
    </lineage>
</organism>
<accession>A0A0N5AT19</accession>
<reference evidence="2" key="1">
    <citation type="submission" date="2017-02" db="UniProtKB">
        <authorList>
            <consortium name="WormBaseParasite"/>
        </authorList>
    </citation>
    <scope>IDENTIFICATION</scope>
</reference>
<evidence type="ECO:0000313" key="1">
    <source>
        <dbReference type="Proteomes" id="UP000046393"/>
    </source>
</evidence>
<dbReference type="AlphaFoldDB" id="A0A0N5AT19"/>
<keyword evidence="1" id="KW-1185">Reference proteome</keyword>